<organism evidence="1 2">
    <name type="scientific">Gimesia aquarii</name>
    <dbReference type="NCBI Taxonomy" id="2527964"/>
    <lineage>
        <taxon>Bacteria</taxon>
        <taxon>Pseudomonadati</taxon>
        <taxon>Planctomycetota</taxon>
        <taxon>Planctomycetia</taxon>
        <taxon>Planctomycetales</taxon>
        <taxon>Planctomycetaceae</taxon>
        <taxon>Gimesia</taxon>
    </lineage>
</organism>
<gene>
    <name evidence="1" type="ORF">V202x_15390</name>
</gene>
<dbReference type="AlphaFoldDB" id="A0A517WSE2"/>
<sequence>MIDYENLAKICNEEFEPIKNKYGFEDFYPCGTKYTPKAFAKNETTGILFEYEMRENCISEFLYRLPEGDFEPTRKDGTRINSNEFYDILDLLSLRNSTESDSNNSTGFIDESLNKTINSYLEITLRHAEDILCGDFSVFAELKKIVIARAKKYGVQLRRT</sequence>
<name>A0A517WSE2_9PLAN</name>
<protein>
    <submittedName>
        <fullName evidence="1">Uncharacterized protein</fullName>
    </submittedName>
</protein>
<keyword evidence="2" id="KW-1185">Reference proteome</keyword>
<reference evidence="1 2" key="1">
    <citation type="submission" date="2019-03" db="EMBL/GenBank/DDBJ databases">
        <title>Deep-cultivation of Planctomycetes and their phenomic and genomic characterization uncovers novel biology.</title>
        <authorList>
            <person name="Wiegand S."/>
            <person name="Jogler M."/>
            <person name="Boedeker C."/>
            <person name="Pinto D."/>
            <person name="Vollmers J."/>
            <person name="Rivas-Marin E."/>
            <person name="Kohn T."/>
            <person name="Peeters S.H."/>
            <person name="Heuer A."/>
            <person name="Rast P."/>
            <person name="Oberbeckmann S."/>
            <person name="Bunk B."/>
            <person name="Jeske O."/>
            <person name="Meyerdierks A."/>
            <person name="Storesund J.E."/>
            <person name="Kallscheuer N."/>
            <person name="Luecker S."/>
            <person name="Lage O.M."/>
            <person name="Pohl T."/>
            <person name="Merkel B.J."/>
            <person name="Hornburger P."/>
            <person name="Mueller R.-W."/>
            <person name="Bruemmer F."/>
            <person name="Labrenz M."/>
            <person name="Spormann A.M."/>
            <person name="Op den Camp H."/>
            <person name="Overmann J."/>
            <person name="Amann R."/>
            <person name="Jetten M.S.M."/>
            <person name="Mascher T."/>
            <person name="Medema M.H."/>
            <person name="Devos D.P."/>
            <person name="Kaster A.-K."/>
            <person name="Ovreas L."/>
            <person name="Rohde M."/>
            <person name="Galperin M.Y."/>
            <person name="Jogler C."/>
        </authorList>
    </citation>
    <scope>NUCLEOTIDE SEQUENCE [LARGE SCALE GENOMIC DNA]</scope>
    <source>
        <strain evidence="1 2">V202</strain>
    </source>
</reference>
<dbReference type="Proteomes" id="UP000318384">
    <property type="component" value="Chromosome"/>
</dbReference>
<dbReference type="EMBL" id="CP037422">
    <property type="protein sequence ID" value="QDU08175.1"/>
    <property type="molecule type" value="Genomic_DNA"/>
</dbReference>
<dbReference type="RefSeq" id="WP_145172625.1">
    <property type="nucleotide sequence ID" value="NZ_CP037422.1"/>
</dbReference>
<evidence type="ECO:0000313" key="1">
    <source>
        <dbReference type="EMBL" id="QDU08175.1"/>
    </source>
</evidence>
<dbReference type="OrthoDB" id="1590032at2"/>
<evidence type="ECO:0000313" key="2">
    <source>
        <dbReference type="Proteomes" id="UP000318384"/>
    </source>
</evidence>
<accession>A0A517WSE2</accession>
<proteinExistence type="predicted"/>